<name>A0A0M2RGC3_9PROT</name>
<dbReference type="STRING" id="1549748.WH95_00510"/>
<reference evidence="1 2" key="1">
    <citation type="submission" date="2015-03" db="EMBL/GenBank/DDBJ databases">
        <title>Genome sequence of Kiloniella sp. P1-1, isolated from the gut microflora of Pacific white shrimp, Penaeus vannamei.</title>
        <authorList>
            <person name="Shao Z."/>
            <person name="Wang L."/>
            <person name="Li X."/>
        </authorList>
    </citation>
    <scope>NUCLEOTIDE SEQUENCE [LARGE SCALE GENOMIC DNA]</scope>
    <source>
        <strain evidence="1 2">P1-1</strain>
    </source>
</reference>
<dbReference type="RefSeq" id="WP_046501592.1">
    <property type="nucleotide sequence ID" value="NZ_LANI01000001.1"/>
</dbReference>
<organism evidence="1 2">
    <name type="scientific">Kiloniella litopenaei</name>
    <dbReference type="NCBI Taxonomy" id="1549748"/>
    <lineage>
        <taxon>Bacteria</taxon>
        <taxon>Pseudomonadati</taxon>
        <taxon>Pseudomonadota</taxon>
        <taxon>Alphaproteobacteria</taxon>
        <taxon>Rhodospirillales</taxon>
        <taxon>Kiloniellaceae</taxon>
        <taxon>Kiloniella</taxon>
    </lineage>
</organism>
<gene>
    <name evidence="1" type="ORF">WH95_00510</name>
</gene>
<dbReference type="OrthoDB" id="6675971at2"/>
<evidence type="ECO:0000313" key="1">
    <source>
        <dbReference type="EMBL" id="KKJ78618.1"/>
    </source>
</evidence>
<dbReference type="AlphaFoldDB" id="A0A0M2RGC3"/>
<keyword evidence="2" id="KW-1185">Reference proteome</keyword>
<dbReference type="EMBL" id="LANI01000001">
    <property type="protein sequence ID" value="KKJ78618.1"/>
    <property type="molecule type" value="Genomic_DNA"/>
</dbReference>
<sequence length="437" mass="49712">MENTHRLEAFRRSLKVPKSSAELLGNIKVNTKEGTKNFYKAYAEIALVLEENPEMLGVNRDDPDYEKTKTWFERAAEINSDDPKSSANKFIRAVSKYGLHYSGKSLDIKDETGMDGTKDRLDETTKIIGRGVVSYVIKKLQKHKYEINKQELNEGGNNDNNLKSIRILPGISEIINAEIDGALKEGEQDLAGWGGAFYFWDHKLKSGETIGETIKQDPEQLEKFLAINAAATRYTMKTELKERDSKEFFEGILFGVSAPIPLNVRKEITSRVRTKNYTGNPQKVDGWIFSKNNKWIREEWPPGRPPSPGGGSGDFTNREILADSYEATELNLRRNARLKYQNIDFDSIDVLGNKTIDAPPVHRNQSYLDQINPENFLPENDDLEFWSGKKSDLGQGKQEDLNHLDRNKEQENLGFLNGFPRNSLMSSQINRQSKSIQ</sequence>
<proteinExistence type="predicted"/>
<evidence type="ECO:0000313" key="2">
    <source>
        <dbReference type="Proteomes" id="UP000034491"/>
    </source>
</evidence>
<dbReference type="Proteomes" id="UP000034491">
    <property type="component" value="Unassembled WGS sequence"/>
</dbReference>
<protein>
    <submittedName>
        <fullName evidence="1">Uncharacterized protein</fullName>
    </submittedName>
</protein>
<comment type="caution">
    <text evidence="1">The sequence shown here is derived from an EMBL/GenBank/DDBJ whole genome shotgun (WGS) entry which is preliminary data.</text>
</comment>
<accession>A0A0M2RGC3</accession>